<evidence type="ECO:0000256" key="2">
    <source>
        <dbReference type="SAM" id="Phobius"/>
    </source>
</evidence>
<evidence type="ECO:0000313" key="5">
    <source>
        <dbReference type="EMBL" id="MBW2939604.1"/>
    </source>
</evidence>
<comment type="similarity">
    <text evidence="1">Belongs to the GSP K family.</text>
</comment>
<organism evidence="5 6">
    <name type="scientific">Zhongshania aquimaris</name>
    <dbReference type="NCBI Taxonomy" id="2857107"/>
    <lineage>
        <taxon>Bacteria</taxon>
        <taxon>Pseudomonadati</taxon>
        <taxon>Pseudomonadota</taxon>
        <taxon>Gammaproteobacteria</taxon>
        <taxon>Cellvibrionales</taxon>
        <taxon>Spongiibacteraceae</taxon>
        <taxon>Zhongshania</taxon>
    </lineage>
</organism>
<dbReference type="PANTHER" id="PTHR38831">
    <property type="entry name" value="TYPE II SECRETION SYSTEM PROTEIN K"/>
    <property type="match status" value="1"/>
</dbReference>
<feature type="transmembrane region" description="Helical" evidence="2">
    <location>
        <begin position="12"/>
        <end position="30"/>
    </location>
</feature>
<keyword evidence="1 2" id="KW-0472">Membrane</keyword>
<evidence type="ECO:0000259" key="4">
    <source>
        <dbReference type="Pfam" id="PF21687"/>
    </source>
</evidence>
<dbReference type="InterPro" id="IPR005628">
    <property type="entry name" value="GspK"/>
</dbReference>
<keyword evidence="1" id="KW-0997">Cell inner membrane</keyword>
<comment type="caution">
    <text evidence="5">The sequence shown here is derived from an EMBL/GenBank/DDBJ whole genome shotgun (WGS) entry which is preliminary data.</text>
</comment>
<dbReference type="NCBIfam" id="NF037980">
    <property type="entry name" value="T2SS_GspK"/>
    <property type="match status" value="1"/>
</dbReference>
<feature type="domain" description="T2SS protein K first SAM-like" evidence="4">
    <location>
        <begin position="102"/>
        <end position="214"/>
    </location>
</feature>
<dbReference type="Pfam" id="PF03934">
    <property type="entry name" value="T2SSK"/>
    <property type="match status" value="1"/>
</dbReference>
<name>A0ABS6VMQ9_9GAMM</name>
<dbReference type="InterPro" id="IPR049031">
    <property type="entry name" value="T2SSK_SAM-like_1st"/>
</dbReference>
<feature type="domain" description="T2SS protein K second SAM-like" evidence="3">
    <location>
        <begin position="219"/>
        <end position="276"/>
    </location>
</feature>
<evidence type="ECO:0000259" key="3">
    <source>
        <dbReference type="Pfam" id="PF03934"/>
    </source>
</evidence>
<proteinExistence type="inferred from homology"/>
<keyword evidence="2" id="KW-0812">Transmembrane</keyword>
<evidence type="ECO:0000256" key="1">
    <source>
        <dbReference type="PIRNR" id="PIRNR002786"/>
    </source>
</evidence>
<keyword evidence="6" id="KW-1185">Reference proteome</keyword>
<dbReference type="Proteomes" id="UP001166291">
    <property type="component" value="Unassembled WGS sequence"/>
</dbReference>
<comment type="subcellular location">
    <subcellularLocation>
        <location evidence="1">Cell inner membrane</location>
    </subcellularLocation>
</comment>
<keyword evidence="1" id="KW-0813">Transport</keyword>
<dbReference type="PIRSF" id="PIRSF002786">
    <property type="entry name" value="XcpX"/>
    <property type="match status" value="1"/>
</dbReference>
<keyword evidence="1" id="KW-1003">Cell membrane</keyword>
<reference evidence="5" key="1">
    <citation type="submission" date="2021-07" db="EMBL/GenBank/DDBJ databases">
        <title>Zhongshania sp. CAU 1632 isolated from seawater.</title>
        <authorList>
            <person name="Kim W."/>
        </authorList>
    </citation>
    <scope>NUCLEOTIDE SEQUENCE</scope>
    <source>
        <strain evidence="5">CAU 1632</strain>
    </source>
</reference>
<keyword evidence="2" id="KW-1133">Transmembrane helix</keyword>
<evidence type="ECO:0000313" key="6">
    <source>
        <dbReference type="Proteomes" id="UP001166291"/>
    </source>
</evidence>
<dbReference type="RefSeq" id="WP_219041853.1">
    <property type="nucleotide sequence ID" value="NZ_JAHWDQ010000001.1"/>
</dbReference>
<dbReference type="EMBL" id="JAHWDQ010000001">
    <property type="protein sequence ID" value="MBW2939604.1"/>
    <property type="molecule type" value="Genomic_DNA"/>
</dbReference>
<gene>
    <name evidence="5" type="primary">gspK</name>
    <name evidence="5" type="ORF">KXJ70_02370</name>
</gene>
<dbReference type="PANTHER" id="PTHR38831:SF1">
    <property type="entry name" value="TYPE II SECRETION SYSTEM PROTEIN K-RELATED"/>
    <property type="match status" value="1"/>
</dbReference>
<accession>A0ABS6VMQ9</accession>
<dbReference type="Pfam" id="PF21687">
    <property type="entry name" value="T2SSK_1st"/>
    <property type="match status" value="1"/>
</dbReference>
<dbReference type="InterPro" id="IPR049179">
    <property type="entry name" value="T2SSK_SAM-like_2nd"/>
</dbReference>
<protein>
    <recommendedName>
        <fullName evidence="1">Type II secretion system protein K</fullName>
    </recommendedName>
</protein>
<sequence>MKIPQQQRGAALIMVLLIVAIMVVVAVGLTDGVRYSSQRLLNQRLMDQGYWYALGGERIAVFALEDVASDVVTALNQDWARKDIAFPIDGGSIAGLIIDEQACFNMNSLYRAEPANGEVEDVSAAELVFTALLENLEISPQRAEFIIGRTQDWIDEDFSPEGIYGAEDLTYTALDYPYLPANSLLDSISEMTLYAEFEEGEQKRITPFLCALPEVNTVINVNTITVDKSALLAAAIGNVLSPEELRVVLENRPENGWADIASFVTALNLSADETVPSKLLQGIGVKSHYFRGLADVFYEQRQMRLFSRVVLKNGKALVYGREYGEVF</sequence>